<dbReference type="AlphaFoldDB" id="A0A1G2F726"/>
<evidence type="ECO:0008006" key="3">
    <source>
        <dbReference type="Google" id="ProtNLM"/>
    </source>
</evidence>
<reference evidence="1 2" key="1">
    <citation type="journal article" date="2016" name="Nat. Commun.">
        <title>Thousands of microbial genomes shed light on interconnected biogeochemical processes in an aquifer system.</title>
        <authorList>
            <person name="Anantharaman K."/>
            <person name="Brown C.T."/>
            <person name="Hug L.A."/>
            <person name="Sharon I."/>
            <person name="Castelle C.J."/>
            <person name="Probst A.J."/>
            <person name="Thomas B.C."/>
            <person name="Singh A."/>
            <person name="Wilkins M.J."/>
            <person name="Karaoz U."/>
            <person name="Brodie E.L."/>
            <person name="Williams K.H."/>
            <person name="Hubbard S.S."/>
            <person name="Banfield J.F."/>
        </authorList>
    </citation>
    <scope>NUCLEOTIDE SEQUENCE [LARGE SCALE GENOMIC DNA]</scope>
</reference>
<organism evidence="1 2">
    <name type="scientific">Candidatus Portnoybacteria bacterium RBG_19FT_COMBO_36_7</name>
    <dbReference type="NCBI Taxonomy" id="1801992"/>
    <lineage>
        <taxon>Bacteria</taxon>
        <taxon>Candidatus Portnoyibacteriota</taxon>
    </lineage>
</organism>
<evidence type="ECO:0000313" key="2">
    <source>
        <dbReference type="Proteomes" id="UP000179099"/>
    </source>
</evidence>
<evidence type="ECO:0000313" key="1">
    <source>
        <dbReference type="EMBL" id="OGZ33388.1"/>
    </source>
</evidence>
<dbReference type="Proteomes" id="UP000179099">
    <property type="component" value="Unassembled WGS sequence"/>
</dbReference>
<gene>
    <name evidence="1" type="ORF">A2Y98_03635</name>
</gene>
<comment type="caution">
    <text evidence="1">The sequence shown here is derived from an EMBL/GenBank/DDBJ whole genome shotgun (WGS) entry which is preliminary data.</text>
</comment>
<protein>
    <recommendedName>
        <fullName evidence="3">A-factor biosynthesis hotdog domain-containing protein</fullName>
    </recommendedName>
</protein>
<dbReference type="STRING" id="1801992.A2Y98_03635"/>
<proteinExistence type="predicted"/>
<accession>A0A1G2F726</accession>
<sequence length="163" mass="18328">MRALITETGHHHYKFAPSKHHLKEILPQTRHLIKINTFLPGEKAEGLAHFKEDTHHHPGQSILLASEITQALLEISEFAIRSKFSLQKFIFLGFDIRVKIRKTVPIRNFLQLPVFAQKTGGTARSSDAPSGTHGEIKAALLAHDKKNVLAELSVKFKLQQTSI</sequence>
<name>A0A1G2F726_9BACT</name>
<dbReference type="EMBL" id="MHMW01000030">
    <property type="protein sequence ID" value="OGZ33388.1"/>
    <property type="molecule type" value="Genomic_DNA"/>
</dbReference>